<dbReference type="InterPro" id="IPR007263">
    <property type="entry name" value="DCC1-like"/>
</dbReference>
<sequence>MAPGHALLVYDADCGFCTRAVTWADDHVRPDATPVASYVVDHAAFGLAPGRTDREMVLLAPGARPAGGALAAAGLLRRATGRGAAAWRGAGAVLGAPPVRWLAAGVYRVVARHRHRMPGGTVACRLDHAPSVPSRTDPRRTP</sequence>
<dbReference type="Proteomes" id="UP000296469">
    <property type="component" value="Chromosome"/>
</dbReference>
<gene>
    <name evidence="2" type="ORF">E5225_16825</name>
</gene>
<dbReference type="AlphaFoldDB" id="A0A4P7SN79"/>
<dbReference type="EMBL" id="CP039291">
    <property type="protein sequence ID" value="QCB95501.1"/>
    <property type="molecule type" value="Genomic_DNA"/>
</dbReference>
<keyword evidence="3" id="KW-1185">Reference proteome</keyword>
<accession>A0A4P7SN79</accession>
<protein>
    <submittedName>
        <fullName evidence="2">DUF393 domain-containing protein</fullName>
    </submittedName>
</protein>
<dbReference type="GO" id="GO:0015035">
    <property type="term" value="F:protein-disulfide reductase activity"/>
    <property type="evidence" value="ECO:0007669"/>
    <property type="project" value="InterPro"/>
</dbReference>
<reference evidence="2 3" key="1">
    <citation type="submission" date="2019-04" db="EMBL/GenBank/DDBJ databases">
        <title>Isolation and identification of Cellulomonas shaoxiangyii sp. Nov. isolated from feces of the Tibetan antelopes (Pantholops hodgsonii) in the Qinghai-Tibet plateau of China.</title>
        <authorList>
            <person name="Tian Z."/>
        </authorList>
    </citation>
    <scope>NUCLEOTIDE SEQUENCE [LARGE SCALE GENOMIC DNA]</scope>
    <source>
        <strain evidence="2 3">Z28</strain>
    </source>
</reference>
<feature type="region of interest" description="Disordered" evidence="1">
    <location>
        <begin position="121"/>
        <end position="142"/>
    </location>
</feature>
<evidence type="ECO:0000313" key="3">
    <source>
        <dbReference type="Proteomes" id="UP000296469"/>
    </source>
</evidence>
<evidence type="ECO:0000313" key="2">
    <source>
        <dbReference type="EMBL" id="QCB95501.1"/>
    </source>
</evidence>
<organism evidence="2 3">
    <name type="scientific">Cellulomonas shaoxiangyii</name>
    <dbReference type="NCBI Taxonomy" id="2566013"/>
    <lineage>
        <taxon>Bacteria</taxon>
        <taxon>Bacillati</taxon>
        <taxon>Actinomycetota</taxon>
        <taxon>Actinomycetes</taxon>
        <taxon>Micrococcales</taxon>
        <taxon>Cellulomonadaceae</taxon>
        <taxon>Cellulomonas</taxon>
    </lineage>
</organism>
<dbReference type="Pfam" id="PF04134">
    <property type="entry name" value="DCC1-like"/>
    <property type="match status" value="1"/>
</dbReference>
<name>A0A4P7SN79_9CELL</name>
<dbReference type="KEGG" id="celz:E5225_16825"/>
<evidence type="ECO:0000256" key="1">
    <source>
        <dbReference type="SAM" id="MobiDB-lite"/>
    </source>
</evidence>
<proteinExistence type="predicted"/>